<dbReference type="EMBL" id="CM055097">
    <property type="protein sequence ID" value="KAJ7551511.1"/>
    <property type="molecule type" value="Genomic_DNA"/>
</dbReference>
<dbReference type="Proteomes" id="UP001162992">
    <property type="component" value="Chromosome 6"/>
</dbReference>
<keyword evidence="2" id="KW-1185">Reference proteome</keyword>
<sequence>MPGVAAEPPYHYVAKYREAHIEDPDLYDLDQLQLLVDNDSKQVKTLGKGGFGSILVAHLPKRIDTHMKPYELLSSLTVQNSVWPYNRFEQMEALKKVDPPHTQVLVAVKRMSEYAPELMESLIREASRLRNLWVSRNVVKVYGIVQNQELESPCIVMDIVHGCNLNAFMRPYSMSSSEFVEAGFSEMDRHNRLIWKLDQTLWWKKKLEIFRELIFSLMLCHNQGIFHGDLKGENVLLDQFLIPKLADFGLSFMRKKDLAYFKSFGGSLFWVSPEICDSPVPPVEVFNDPYPSDVYSLGMILVEMFLEGHLPDQDGEEFLMDKLQGGSPIPLKLPPSSQISASFFQTQILGRMDDLVEKCCCIDREDRCSLQECLAAVEEMYSLICNSYSSPQSVPRSPLDIEDACFVSSSSFSEILTKFRTRFPEVPECVVLQPSKNMIVDPDGYLLIHCFCKLDFVEGVKYIVEKASAWDSYPSRDVLEMAYICVEEGSSSVLKFLAKNWKDTVSEEINLVHEACNHDSSEILRFLVFDLNMDFDSYYELALLKPIHLLAFRGKNDMIQVLLEKSAKISSSDHVKGCQCQQCVLYDYVNTVCYWSGTPVNERTPLEYAVEGDQVHTVEFLLKKGAIVDRIQSIESLACKYRSIKVVKKLLELGYSFDQKRYGFFHPLHIICENGHEQLLDLVKGHIKTRNDTPDYLNVSPPLHYLCRYGKTKMAKILISEMGADVKYINKGGNTFLHEVSKKGYKEIAELLLSHGVDPNLENNDGLTALDIAVEMGHLELQNLLFKVGGVRGKGLKPTENTQQMEPESQRCQLTKAVQDGNLQKLKQILAKESLISTLSSEAQFDLVKTCCQKGYLDILRVLHEHGVDIHGQVDPFGIKSPLNFAAQYGNVDIIKFLIEKGVQVNVQLEPKASTISSRPKLNYREALHSAAGGQQAEAMEALLQAGANPNALDNCGTTAMDRAIGYKNKRMIKLLIEHGFDTGKRDREDRTYMSRIADIY</sequence>
<name>A0ACC2DBB9_DIPCM</name>
<accession>A0ACC2DBB9</accession>
<reference evidence="2" key="1">
    <citation type="journal article" date="2024" name="Proc. Natl. Acad. Sci. U.S.A.">
        <title>Extraordinary preservation of gene collinearity over three hundred million years revealed in homosporous lycophytes.</title>
        <authorList>
            <person name="Li C."/>
            <person name="Wickell D."/>
            <person name="Kuo L.Y."/>
            <person name="Chen X."/>
            <person name="Nie B."/>
            <person name="Liao X."/>
            <person name="Peng D."/>
            <person name="Ji J."/>
            <person name="Jenkins J."/>
            <person name="Williams M."/>
            <person name="Shu S."/>
            <person name="Plott C."/>
            <person name="Barry K."/>
            <person name="Rajasekar S."/>
            <person name="Grimwood J."/>
            <person name="Han X."/>
            <person name="Sun S."/>
            <person name="Hou Z."/>
            <person name="He W."/>
            <person name="Dai G."/>
            <person name="Sun C."/>
            <person name="Schmutz J."/>
            <person name="Leebens-Mack J.H."/>
            <person name="Li F.W."/>
            <person name="Wang L."/>
        </authorList>
    </citation>
    <scope>NUCLEOTIDE SEQUENCE [LARGE SCALE GENOMIC DNA]</scope>
    <source>
        <strain evidence="2">cv. PW_Plant_1</strain>
    </source>
</reference>
<comment type="caution">
    <text evidence="1">The sequence shown here is derived from an EMBL/GenBank/DDBJ whole genome shotgun (WGS) entry which is preliminary data.</text>
</comment>
<protein>
    <submittedName>
        <fullName evidence="1">Uncharacterized protein</fullName>
    </submittedName>
</protein>
<proteinExistence type="predicted"/>
<evidence type="ECO:0000313" key="2">
    <source>
        <dbReference type="Proteomes" id="UP001162992"/>
    </source>
</evidence>
<organism evidence="1 2">
    <name type="scientific">Diphasiastrum complanatum</name>
    <name type="common">Issler's clubmoss</name>
    <name type="synonym">Lycopodium complanatum</name>
    <dbReference type="NCBI Taxonomy" id="34168"/>
    <lineage>
        <taxon>Eukaryota</taxon>
        <taxon>Viridiplantae</taxon>
        <taxon>Streptophyta</taxon>
        <taxon>Embryophyta</taxon>
        <taxon>Tracheophyta</taxon>
        <taxon>Lycopodiopsida</taxon>
        <taxon>Lycopodiales</taxon>
        <taxon>Lycopodiaceae</taxon>
        <taxon>Lycopodioideae</taxon>
        <taxon>Diphasiastrum</taxon>
    </lineage>
</organism>
<evidence type="ECO:0000313" key="1">
    <source>
        <dbReference type="EMBL" id="KAJ7551511.1"/>
    </source>
</evidence>
<gene>
    <name evidence="1" type="ORF">O6H91_06G018400</name>
</gene>